<name>A0A0H5C1S3_CYBJN</name>
<reference evidence="3" key="1">
    <citation type="journal article" date="2015" name="J. Biotechnol.">
        <title>The structure of the Cyberlindnera jadinii genome and its relation to Candida utilis analyzed by the occurrence of single nucleotide polymorphisms.</title>
        <authorList>
            <person name="Rupp O."/>
            <person name="Brinkrolf K."/>
            <person name="Buerth C."/>
            <person name="Kunigo M."/>
            <person name="Schneider J."/>
            <person name="Jaenicke S."/>
            <person name="Goesmann A."/>
            <person name="Puehler A."/>
            <person name="Jaeger K.-E."/>
            <person name="Ernst J.F."/>
        </authorList>
    </citation>
    <scope>NUCLEOTIDE SEQUENCE [LARGE SCALE GENOMIC DNA]</scope>
    <source>
        <strain evidence="3">ATCC 18201 / CBS 1600 / BCRC 20928 / JCM 3617 / NBRC 0987 / NRRL Y-1542</strain>
    </source>
</reference>
<protein>
    <submittedName>
        <fullName evidence="2">Uncharacterized protein</fullName>
    </submittedName>
</protein>
<feature type="region of interest" description="Disordered" evidence="1">
    <location>
        <begin position="181"/>
        <end position="205"/>
    </location>
</feature>
<dbReference type="EMBL" id="CDQK01000002">
    <property type="protein sequence ID" value="CEP21666.1"/>
    <property type="molecule type" value="Genomic_DNA"/>
</dbReference>
<dbReference type="AlphaFoldDB" id="A0A0H5C1S3"/>
<accession>A0A0H5C1S3</accession>
<evidence type="ECO:0000313" key="3">
    <source>
        <dbReference type="Proteomes" id="UP000038830"/>
    </source>
</evidence>
<proteinExistence type="predicted"/>
<sequence length="348" mass="38348">MAGGGLSVSDCGVHTEELEPVTTLSTLMEPNSVSRLGSHAQSESLNRCFAHEPVDRLNGPDVFIGEDIVVDEIAHLPPFEQTVQYYRGAGHTLRDAVIRRQSTRTFPTDDILLQRMEDQLVRWSPPQSSFKVDDILNDRHAYQRPNMPKCEVLGISGAQDTADSDVEGSVSIQRLQRIHDELRTSSVGPSSMEPSSMGPPGTEPYGGNQRLSTIDEDPLVEATTAQLDQLARSPSISSSMLQRLTAVKLEDSAQDAVEQSPLTIEAFPISDEDIRALVKDQPTAHQDMVAQRCVVQCANGELASEPLFCDELSLICSEMWLDCWACLSCNCQSIDEDTRALYLSHRPH</sequence>
<evidence type="ECO:0000256" key="1">
    <source>
        <dbReference type="SAM" id="MobiDB-lite"/>
    </source>
</evidence>
<evidence type="ECO:0000313" key="2">
    <source>
        <dbReference type="EMBL" id="CEP21666.1"/>
    </source>
</evidence>
<gene>
    <name evidence="2" type="ORF">BN1211_1803</name>
</gene>
<feature type="compositionally biased region" description="Low complexity" evidence="1">
    <location>
        <begin position="185"/>
        <end position="200"/>
    </location>
</feature>
<organism evidence="2 3">
    <name type="scientific">Cyberlindnera jadinii (strain ATCC 18201 / CBS 1600 / BCRC 20928 / JCM 3617 / NBRC 0987 / NRRL Y-1542)</name>
    <name type="common">Torula yeast</name>
    <name type="synonym">Candida utilis</name>
    <dbReference type="NCBI Taxonomy" id="983966"/>
    <lineage>
        <taxon>Eukaryota</taxon>
        <taxon>Fungi</taxon>
        <taxon>Dikarya</taxon>
        <taxon>Ascomycota</taxon>
        <taxon>Saccharomycotina</taxon>
        <taxon>Saccharomycetes</taxon>
        <taxon>Phaffomycetales</taxon>
        <taxon>Phaffomycetaceae</taxon>
        <taxon>Cyberlindnera</taxon>
    </lineage>
</organism>
<dbReference type="Proteomes" id="UP000038830">
    <property type="component" value="Unassembled WGS sequence"/>
</dbReference>